<evidence type="ECO:0000256" key="2">
    <source>
        <dbReference type="ARBA" id="ARBA00008240"/>
    </source>
</evidence>
<evidence type="ECO:0000256" key="8">
    <source>
        <dbReference type="ARBA" id="ARBA00023136"/>
    </source>
</evidence>
<dbReference type="GO" id="GO:0005886">
    <property type="term" value="C:plasma membrane"/>
    <property type="evidence" value="ECO:0007669"/>
    <property type="project" value="UniProtKB-SubCell"/>
</dbReference>
<feature type="domain" description="Major facilitator superfamily (MFS) profile" evidence="11">
    <location>
        <begin position="24"/>
        <end position="444"/>
    </location>
</feature>
<dbReference type="Pfam" id="PF07690">
    <property type="entry name" value="MFS_1"/>
    <property type="match status" value="1"/>
</dbReference>
<dbReference type="PANTHER" id="PTHR43528">
    <property type="entry name" value="ALPHA-KETOGLUTARATE PERMEASE"/>
    <property type="match status" value="1"/>
</dbReference>
<sequence>MPEDGEDAKDTVVNVADRAAVKRAVTASAIGNVTEWYDFGVYGYLAATISKVFFSGLPPAMGIIATFGLFAVSFLVRPLGGLILGPLADRVGRKRVLSLTVMMMAVGTCCLGLVPSYASIGIAAPILALLARLVQGISTGGEYGNAMTFIAEYAPDRRRGYLGSWLEFGTLTGYILGATTATVLTTSLTEEQLLSWGWRIPFLIALPLGMIGLYLRLRLEETPAFGNLAEGRSPAKLTSTASEYRVIFTKYWRALLLCVGLVLAWNVTNYLLTSYVPTFLTETLPEHGERGAGQTMSQILQISVLLLLMVVVTFVGRLSDRVGRRPVLFAGCAALVVLSLPAVLLLREGGTMATFFGLALIGLTLVCFSGTMPSTLPALFPTEIRSGGLSIAFNVSVSLFGGTTATVLSALIAGTGELNMPAYYLMGAGAIGLLCVVFLPESAGRPLAGSAPTVTSDSPEGRRSAIRRRD</sequence>
<dbReference type="PROSITE" id="PS50850">
    <property type="entry name" value="MFS"/>
    <property type="match status" value="1"/>
</dbReference>
<dbReference type="InterPro" id="IPR020846">
    <property type="entry name" value="MFS_dom"/>
</dbReference>
<dbReference type="Gene3D" id="1.20.1250.20">
    <property type="entry name" value="MFS general substrate transporter like domains"/>
    <property type="match status" value="1"/>
</dbReference>
<keyword evidence="6" id="KW-0769">Symport</keyword>
<dbReference type="PROSITE" id="PS00217">
    <property type="entry name" value="SUGAR_TRANSPORT_2"/>
    <property type="match status" value="1"/>
</dbReference>
<keyword evidence="5" id="KW-0812">Transmembrane</keyword>
<evidence type="ECO:0000256" key="9">
    <source>
        <dbReference type="ARBA" id="ARBA00037295"/>
    </source>
</evidence>
<dbReference type="GO" id="GO:0015293">
    <property type="term" value="F:symporter activity"/>
    <property type="evidence" value="ECO:0007669"/>
    <property type="project" value="UniProtKB-KW"/>
</dbReference>
<reference evidence="12 13" key="1">
    <citation type="submission" date="2016-10" db="EMBL/GenBank/DDBJ databases">
        <authorList>
            <person name="de Groot N.N."/>
        </authorList>
    </citation>
    <scope>NUCLEOTIDE SEQUENCE [LARGE SCALE GENOMIC DNA]</scope>
    <source>
        <strain evidence="12 13">CGMCC 4.5506</strain>
    </source>
</reference>
<evidence type="ECO:0000256" key="7">
    <source>
        <dbReference type="ARBA" id="ARBA00022989"/>
    </source>
</evidence>
<comment type="similarity">
    <text evidence="2">Belongs to the major facilitator superfamily. Metabolite:H+ Symporter (MHS) family (TC 2.A.1.6) family.</text>
</comment>
<dbReference type="InterPro" id="IPR005829">
    <property type="entry name" value="Sugar_transporter_CS"/>
</dbReference>
<proteinExistence type="inferred from homology"/>
<keyword evidence="3" id="KW-0813">Transport</keyword>
<accession>A0A222W0H4</accession>
<keyword evidence="8" id="KW-0472">Membrane</keyword>
<evidence type="ECO:0000256" key="10">
    <source>
        <dbReference type="ARBA" id="ARBA00039918"/>
    </source>
</evidence>
<name>A0A222W0H4_9PSEU</name>
<dbReference type="PANTHER" id="PTHR43528:SF1">
    <property type="entry name" value="ALPHA-KETOGLUTARATE PERMEASE"/>
    <property type="match status" value="1"/>
</dbReference>
<dbReference type="AlphaFoldDB" id="A0A222W0H4"/>
<dbReference type="SUPFAM" id="SSF103473">
    <property type="entry name" value="MFS general substrate transporter"/>
    <property type="match status" value="1"/>
</dbReference>
<protein>
    <recommendedName>
        <fullName evidence="10">Putative proline/betaine transporter</fullName>
    </recommendedName>
</protein>
<dbReference type="PROSITE" id="PS00216">
    <property type="entry name" value="SUGAR_TRANSPORT_1"/>
    <property type="match status" value="2"/>
</dbReference>
<evidence type="ECO:0000256" key="3">
    <source>
        <dbReference type="ARBA" id="ARBA00022448"/>
    </source>
</evidence>
<organism evidence="12 13">
    <name type="scientific">Prauserella marina</name>
    <dbReference type="NCBI Taxonomy" id="530584"/>
    <lineage>
        <taxon>Bacteria</taxon>
        <taxon>Bacillati</taxon>
        <taxon>Actinomycetota</taxon>
        <taxon>Actinomycetes</taxon>
        <taxon>Pseudonocardiales</taxon>
        <taxon>Pseudonocardiaceae</taxon>
        <taxon>Prauserella</taxon>
    </lineage>
</organism>
<dbReference type="STRING" id="530584.SAMN05421630_109198"/>
<dbReference type="EMBL" id="FMZE01000009">
    <property type="protein sequence ID" value="SDD51767.1"/>
    <property type="molecule type" value="Genomic_DNA"/>
</dbReference>
<dbReference type="KEGG" id="pmad:BAY61_19260"/>
<evidence type="ECO:0000256" key="1">
    <source>
        <dbReference type="ARBA" id="ARBA00004651"/>
    </source>
</evidence>
<comment type="function">
    <text evidence="9">May be a proton symporter involved in the uptake of osmolytes such as proline and glycine betaine.</text>
</comment>
<comment type="subcellular location">
    <subcellularLocation>
        <location evidence="1">Cell membrane</location>
        <topology evidence="1">Multi-pass membrane protein</topology>
    </subcellularLocation>
</comment>
<dbReference type="InterPro" id="IPR051084">
    <property type="entry name" value="H+-coupled_symporters"/>
</dbReference>
<evidence type="ECO:0000256" key="5">
    <source>
        <dbReference type="ARBA" id="ARBA00022692"/>
    </source>
</evidence>
<dbReference type="Proteomes" id="UP000199494">
    <property type="component" value="Unassembled WGS sequence"/>
</dbReference>
<dbReference type="InterPro" id="IPR036259">
    <property type="entry name" value="MFS_trans_sf"/>
</dbReference>
<dbReference type="InterPro" id="IPR011701">
    <property type="entry name" value="MFS"/>
</dbReference>
<evidence type="ECO:0000256" key="4">
    <source>
        <dbReference type="ARBA" id="ARBA00022475"/>
    </source>
</evidence>
<evidence type="ECO:0000256" key="6">
    <source>
        <dbReference type="ARBA" id="ARBA00022847"/>
    </source>
</evidence>
<keyword evidence="4" id="KW-1003">Cell membrane</keyword>
<keyword evidence="13" id="KW-1185">Reference proteome</keyword>
<dbReference type="CDD" id="cd17366">
    <property type="entry name" value="MFS_ProP"/>
    <property type="match status" value="1"/>
</dbReference>
<evidence type="ECO:0000313" key="12">
    <source>
        <dbReference type="EMBL" id="SDD51767.1"/>
    </source>
</evidence>
<evidence type="ECO:0000259" key="11">
    <source>
        <dbReference type="PROSITE" id="PS50850"/>
    </source>
</evidence>
<dbReference type="RefSeq" id="WP_211323534.1">
    <property type="nucleotide sequence ID" value="NZ_CP016353.1"/>
</dbReference>
<dbReference type="FunFam" id="1.20.1250.20:FF:000001">
    <property type="entry name" value="Dicarboxylate MFS transporter"/>
    <property type="match status" value="1"/>
</dbReference>
<keyword evidence="7" id="KW-1133">Transmembrane helix</keyword>
<gene>
    <name evidence="12" type="ORF">SAMN05421630_109198</name>
</gene>
<evidence type="ECO:0000313" key="13">
    <source>
        <dbReference type="Proteomes" id="UP000199494"/>
    </source>
</evidence>